<reference evidence="1 2" key="1">
    <citation type="submission" date="2018-05" db="EMBL/GenBank/DDBJ databases">
        <title>Genomic Encyclopedia of Type Strains, Phase IV (KMG-V): Genome sequencing to study the core and pangenomes of soil and plant-associated prokaryotes.</title>
        <authorList>
            <person name="Whitman W."/>
        </authorList>
    </citation>
    <scope>NUCLEOTIDE SEQUENCE [LARGE SCALE GENOMIC DNA]</scope>
    <source>
        <strain evidence="1 2">SLV-132</strain>
    </source>
</reference>
<dbReference type="AlphaFoldDB" id="A0A316FK99"/>
<dbReference type="Gene3D" id="1.20.58.320">
    <property type="entry name" value="TPR-like"/>
    <property type="match status" value="1"/>
</dbReference>
<comment type="caution">
    <text evidence="1">The sequence shown here is derived from an EMBL/GenBank/DDBJ whole genome shotgun (WGS) entry which is preliminary data.</text>
</comment>
<evidence type="ECO:0000313" key="1">
    <source>
        <dbReference type="EMBL" id="PWK38050.1"/>
    </source>
</evidence>
<sequence>MLSADAQRLLDFWFDVPGGPSWNTYRRAWFKKDPAFDAAVCEAFMPMWQAACERLNVVGPAASPASNPAASLAGIAAADGCAPDDWSVTPEGACARIVLLDQIPRNAFRGDPRAFATDPAALALTRRVIALGWDREMPTPLHRMFCYMPLQHVEDLDAQHESVRQLERLRDETGIDTVYWARKHRDIIARFGRFPHRNAILGRASTDEEAKFLEEPGSSF</sequence>
<proteinExistence type="predicted"/>
<dbReference type="InterPro" id="IPR010323">
    <property type="entry name" value="DUF924"/>
</dbReference>
<dbReference type="RefSeq" id="WP_109581686.1">
    <property type="nucleotide sequence ID" value="NZ_QGGT01000001.1"/>
</dbReference>
<accession>A0A316FK99</accession>
<evidence type="ECO:0000313" key="2">
    <source>
        <dbReference type="Proteomes" id="UP000245754"/>
    </source>
</evidence>
<gene>
    <name evidence="1" type="ORF">C7419_1011938</name>
</gene>
<organism evidence="1 2">
    <name type="scientific">Cupriavidus plantarum</name>
    <dbReference type="NCBI Taxonomy" id="942865"/>
    <lineage>
        <taxon>Bacteria</taxon>
        <taxon>Pseudomonadati</taxon>
        <taxon>Pseudomonadota</taxon>
        <taxon>Betaproteobacteria</taxon>
        <taxon>Burkholderiales</taxon>
        <taxon>Burkholderiaceae</taxon>
        <taxon>Cupriavidus</taxon>
    </lineage>
</organism>
<dbReference type="Pfam" id="PF06041">
    <property type="entry name" value="DUF924"/>
    <property type="match status" value="1"/>
</dbReference>
<keyword evidence="2" id="KW-1185">Reference proteome</keyword>
<dbReference type="Gene3D" id="1.25.40.10">
    <property type="entry name" value="Tetratricopeptide repeat domain"/>
    <property type="match status" value="1"/>
</dbReference>
<name>A0A316FK99_9BURK</name>
<dbReference type="Proteomes" id="UP000245754">
    <property type="component" value="Unassembled WGS sequence"/>
</dbReference>
<dbReference type="EMBL" id="QGGT01000001">
    <property type="protein sequence ID" value="PWK38050.1"/>
    <property type="molecule type" value="Genomic_DNA"/>
</dbReference>
<protein>
    <submittedName>
        <fullName evidence="1">Uncharacterized protein (DUF924 family)</fullName>
    </submittedName>
</protein>
<dbReference type="InterPro" id="IPR011990">
    <property type="entry name" value="TPR-like_helical_dom_sf"/>
</dbReference>
<dbReference type="SUPFAM" id="SSF48452">
    <property type="entry name" value="TPR-like"/>
    <property type="match status" value="1"/>
</dbReference>